<keyword evidence="3" id="KW-1185">Reference proteome</keyword>
<feature type="chain" id="PRO_5031077478" description="DUF4139 domain-containing protein" evidence="1">
    <location>
        <begin position="22"/>
        <end position="656"/>
    </location>
</feature>
<dbReference type="Proteomes" id="UP000520814">
    <property type="component" value="Unassembled WGS sequence"/>
</dbReference>
<dbReference type="EMBL" id="JACHGW010000001">
    <property type="protein sequence ID" value="MBB6049397.1"/>
    <property type="molecule type" value="Genomic_DNA"/>
</dbReference>
<sequence>MLMKCLALVFWIALVALPVAAQPAWTPRVQTQGTELRVNDVLVLRARSSVGGIEPTERIQLSAERLKELTQAGLEPREVRVDVETETRHRNETRTVTKMVEKKVTRRIKKKRRTVTIEVPVQVKQTVDVAYEVETEARLMARGKVLATATPTEAQLSRIAKPSLLVEGWAGQLRKALAIPGIALSETGQIVPWMEKRTLKFSGAARGPVVVQRQSGPGSPVEATVDLATSTITLTGKSVGRDILVVSREGASDKLTVAVQPYAAALLPPQPVVLTGSGVEGERVAKLVLASARAAIQPLAGASIKIESEPASVPPPGQGKSLSVPISVSVSGPEMLPVRQSLKVPVVGRSLPKAETNALFFSNSPERVKEPQTLYVGRLSMGTARLLYHHLNNAGQTLWFVAELVNDSDSATRVQVLGNDAGPVRDTVWVGYRAASDFMSAFQSDSGMVVEIPAHSRMAFQAIRLPNDLILSGLFQLRLLSGSAPLVRVAADLPGSPQTISETLSAVPLSATLQNQLRELESKSPHVYPKPGVALTAKYSVGSHRWGFFSVGRAPLVGTDPSQILEGNYGVFYDIQLTLDNPTTSPAEVRLIFEPAGGMAGAVFVIDGKRAEIPQTSSPETTLATFRLAPGARKVVPVRTLPLSGSNYPINLFVKS</sequence>
<protein>
    <recommendedName>
        <fullName evidence="4">DUF4139 domain-containing protein</fullName>
    </recommendedName>
</protein>
<organism evidence="2 3">
    <name type="scientific">Armatimonas rosea</name>
    <dbReference type="NCBI Taxonomy" id="685828"/>
    <lineage>
        <taxon>Bacteria</taxon>
        <taxon>Bacillati</taxon>
        <taxon>Armatimonadota</taxon>
        <taxon>Armatimonadia</taxon>
        <taxon>Armatimonadales</taxon>
        <taxon>Armatimonadaceae</taxon>
        <taxon>Armatimonas</taxon>
    </lineage>
</organism>
<evidence type="ECO:0000313" key="2">
    <source>
        <dbReference type="EMBL" id="MBB6049397.1"/>
    </source>
</evidence>
<dbReference type="AlphaFoldDB" id="A0A7W9W6B4"/>
<evidence type="ECO:0000256" key="1">
    <source>
        <dbReference type="SAM" id="SignalP"/>
    </source>
</evidence>
<accession>A0A7W9W6B4</accession>
<dbReference type="RefSeq" id="WP_184193005.1">
    <property type="nucleotide sequence ID" value="NZ_JACHGW010000001.1"/>
</dbReference>
<gene>
    <name evidence="2" type="ORF">HNQ39_001159</name>
</gene>
<comment type="caution">
    <text evidence="2">The sequence shown here is derived from an EMBL/GenBank/DDBJ whole genome shotgun (WGS) entry which is preliminary data.</text>
</comment>
<proteinExistence type="predicted"/>
<reference evidence="2 3" key="1">
    <citation type="submission" date="2020-08" db="EMBL/GenBank/DDBJ databases">
        <title>Genomic Encyclopedia of Type Strains, Phase IV (KMG-IV): sequencing the most valuable type-strain genomes for metagenomic binning, comparative biology and taxonomic classification.</title>
        <authorList>
            <person name="Goeker M."/>
        </authorList>
    </citation>
    <scope>NUCLEOTIDE SEQUENCE [LARGE SCALE GENOMIC DNA]</scope>
    <source>
        <strain evidence="2 3">DSM 23562</strain>
    </source>
</reference>
<evidence type="ECO:0000313" key="3">
    <source>
        <dbReference type="Proteomes" id="UP000520814"/>
    </source>
</evidence>
<feature type="signal peptide" evidence="1">
    <location>
        <begin position="1"/>
        <end position="21"/>
    </location>
</feature>
<name>A0A7W9W6B4_ARMRO</name>
<keyword evidence="1" id="KW-0732">Signal</keyword>
<evidence type="ECO:0008006" key="4">
    <source>
        <dbReference type="Google" id="ProtNLM"/>
    </source>
</evidence>